<evidence type="ECO:0000256" key="2">
    <source>
        <dbReference type="ARBA" id="ARBA00022691"/>
    </source>
</evidence>
<dbReference type="SFLD" id="SFLDG01082">
    <property type="entry name" value="B12-binding_domain_containing"/>
    <property type="match status" value="1"/>
</dbReference>
<evidence type="ECO:0000256" key="6">
    <source>
        <dbReference type="HAMAP-Rule" id="MF_01251"/>
    </source>
</evidence>
<dbReference type="eggNOG" id="COG1032">
    <property type="taxonomic scope" value="Bacteria"/>
</dbReference>
<dbReference type="RefSeq" id="WP_024266984.1">
    <property type="nucleotide sequence ID" value="NC_023035.1"/>
</dbReference>
<evidence type="ECO:0000256" key="3">
    <source>
        <dbReference type="ARBA" id="ARBA00022723"/>
    </source>
</evidence>
<dbReference type="KEGG" id="slr:L21SP2_0623"/>
<dbReference type="SMART" id="SM00729">
    <property type="entry name" value="Elp3"/>
    <property type="match status" value="1"/>
</dbReference>
<dbReference type="STRING" id="1307761.L21SP2_0623"/>
<dbReference type="SFLD" id="SFLDG01069">
    <property type="entry name" value="UPF0313"/>
    <property type="match status" value="1"/>
</dbReference>
<dbReference type="Gene3D" id="3.80.30.20">
    <property type="entry name" value="tm_1862 like domain"/>
    <property type="match status" value="1"/>
</dbReference>
<feature type="domain" description="Radical SAM core" evidence="8">
    <location>
        <begin position="297"/>
        <end position="569"/>
    </location>
</feature>
<dbReference type="InterPro" id="IPR023404">
    <property type="entry name" value="rSAM_horseshoe"/>
</dbReference>
<feature type="binding site" evidence="6">
    <location>
        <position position="315"/>
    </location>
    <ligand>
        <name>[4Fe-4S] cluster</name>
        <dbReference type="ChEBI" id="CHEBI:49883"/>
        <note>4Fe-4S-S-AdoMet</note>
    </ligand>
</feature>
<dbReference type="InterPro" id="IPR007197">
    <property type="entry name" value="rSAM"/>
</dbReference>
<keyword evidence="5 6" id="KW-0411">Iron-sulfur</keyword>
<dbReference type="Pfam" id="PF08497">
    <property type="entry name" value="Radical_SAM_N"/>
    <property type="match status" value="1"/>
</dbReference>
<keyword evidence="10" id="KW-1185">Reference proteome</keyword>
<dbReference type="InterPro" id="IPR006638">
    <property type="entry name" value="Elp3/MiaA/NifB-like_rSAM"/>
</dbReference>
<comment type="similarity">
    <text evidence="6">Belongs to the UPF0313 family.</text>
</comment>
<feature type="binding site" evidence="6">
    <location>
        <position position="318"/>
    </location>
    <ligand>
        <name>[4Fe-4S] cluster</name>
        <dbReference type="ChEBI" id="CHEBI:49883"/>
        <note>4Fe-4S-S-AdoMet</note>
    </ligand>
</feature>
<keyword evidence="2 6" id="KW-0949">S-adenosyl-L-methionine</keyword>
<dbReference type="GO" id="GO:0003824">
    <property type="term" value="F:catalytic activity"/>
    <property type="evidence" value="ECO:0007669"/>
    <property type="project" value="InterPro"/>
</dbReference>
<keyword evidence="3 6" id="KW-0479">Metal-binding</keyword>
<accession>V5WE45</accession>
<dbReference type="NCBIfam" id="TIGR03904">
    <property type="entry name" value="SAM_YgiQ"/>
    <property type="match status" value="1"/>
</dbReference>
<evidence type="ECO:0000256" key="5">
    <source>
        <dbReference type="ARBA" id="ARBA00023014"/>
    </source>
</evidence>
<keyword evidence="4 6" id="KW-0408">Iron</keyword>
<evidence type="ECO:0000256" key="7">
    <source>
        <dbReference type="SAM" id="MobiDB-lite"/>
    </source>
</evidence>
<dbReference type="EMBL" id="CP006939">
    <property type="protein sequence ID" value="AHC14052.1"/>
    <property type="molecule type" value="Genomic_DNA"/>
</dbReference>
<dbReference type="PATRIC" id="fig|1307761.3.peg.623"/>
<protein>
    <submittedName>
        <fullName evidence="9">Fe-S OXIDOREDUCTASE</fullName>
    </submittedName>
</protein>
<dbReference type="PANTHER" id="PTHR32331">
    <property type="entry name" value="UPF0313 PROTEIN YGIQ"/>
    <property type="match status" value="1"/>
</dbReference>
<evidence type="ECO:0000313" key="10">
    <source>
        <dbReference type="Proteomes" id="UP000018680"/>
    </source>
</evidence>
<keyword evidence="1 6" id="KW-0004">4Fe-4S</keyword>
<name>V5WE45_9SPIO</name>
<dbReference type="OrthoDB" id="9803479at2"/>
<dbReference type="GO" id="GO:0051539">
    <property type="term" value="F:4 iron, 4 sulfur cluster binding"/>
    <property type="evidence" value="ECO:0007669"/>
    <property type="project" value="UniProtKB-KW"/>
</dbReference>
<dbReference type="SFLD" id="SFLDS00029">
    <property type="entry name" value="Radical_SAM"/>
    <property type="match status" value="1"/>
</dbReference>
<feature type="binding site" evidence="6">
    <location>
        <position position="311"/>
    </location>
    <ligand>
        <name>[4Fe-4S] cluster</name>
        <dbReference type="ChEBI" id="CHEBI:49883"/>
        <note>4Fe-4S-S-AdoMet</note>
    </ligand>
</feature>
<dbReference type="InterPro" id="IPR024560">
    <property type="entry name" value="UPF0313_C"/>
</dbReference>
<comment type="cofactor">
    <cofactor evidence="6">
        <name>[4Fe-4S] cluster</name>
        <dbReference type="ChEBI" id="CHEBI:49883"/>
    </cofactor>
    <text evidence="6">Binds 1 [4Fe-4S] cluster. The cluster is coordinated with 3 cysteines and an exchangeable S-adenosyl-L-methionine.</text>
</comment>
<evidence type="ECO:0000256" key="1">
    <source>
        <dbReference type="ARBA" id="ARBA00022485"/>
    </source>
</evidence>
<dbReference type="Proteomes" id="UP000018680">
    <property type="component" value="Chromosome"/>
</dbReference>
<dbReference type="HOGENOM" id="CLU_018288_2_0_12"/>
<proteinExistence type="inferred from homology"/>
<dbReference type="AlphaFoldDB" id="V5WE45"/>
<dbReference type="InterPro" id="IPR058240">
    <property type="entry name" value="rSAM_sf"/>
</dbReference>
<dbReference type="InterPro" id="IPR022946">
    <property type="entry name" value="UPF0313"/>
</dbReference>
<dbReference type="Pfam" id="PF11842">
    <property type="entry name" value="DUF3362"/>
    <property type="match status" value="1"/>
</dbReference>
<feature type="compositionally biased region" description="Basic residues" evidence="7">
    <location>
        <begin position="613"/>
        <end position="624"/>
    </location>
</feature>
<gene>
    <name evidence="9" type="ORF">L21SP2_0623</name>
</gene>
<evidence type="ECO:0000256" key="4">
    <source>
        <dbReference type="ARBA" id="ARBA00023004"/>
    </source>
</evidence>
<sequence>MNGNSSFLPVCKEDMAGRGWDRLDFIIISGDAYVDHPSFGSAVIGRVLEAEGYRVGIIPQPDWQNTGSVKVLGKPRLAWLIAPGVIDSMVNHYTANRKPRRDDGYSPGDRAGKRPDRAAIVYTSLVKSAYKTEPSVPVILGGVEASLRRFAHYDYWSDKVRRSILTDSKADMIVYGMGEPAIIRIAASLDASGVLPEDVPGTVIKSKSPPPDAHRMLPSYARVKSDKKAYADHFAIQQANSTALNSLPLAEPQDNGWYVIQNPPAAPMKSGELDHVYELPYTREAHPMYAEQGGVPALEEVQFSLVSSRGCFGGCTFCAIGFLQGRTVTGRSHESIIREAENLVRRKDFKGYIHDLGGPTANFRHASCKVQESRGVCRDRQCLHPEPCTQLIVDHRDYTALLRKVRKIPGIKKLFIRSGLRFDYILADQNGKDFLREVCTHHVSGRLKVAPEHISEPVLHAMGKPAGHSYAEFRRLFMETNDQLGKKQYLIPYFISAHPGSGLKEAVELAEHLRDTGYIPDQVQDFYPTPGTAASCMYHTGLDPRTMKPVYVSKGGRERRLQRALLQYNKRENYHLVLEALKKAGREDLIGNGPAHLVAPPGKPVGGGTTSAQRRRRGKRSPRR</sequence>
<feature type="region of interest" description="Disordered" evidence="7">
    <location>
        <begin position="592"/>
        <end position="624"/>
    </location>
</feature>
<dbReference type="PANTHER" id="PTHR32331:SF0">
    <property type="entry name" value="UPF0313 PROTEIN YGIQ"/>
    <property type="match status" value="1"/>
</dbReference>
<dbReference type="HAMAP" id="MF_01251">
    <property type="entry name" value="UPF0313"/>
    <property type="match status" value="1"/>
</dbReference>
<evidence type="ECO:0000313" key="9">
    <source>
        <dbReference type="EMBL" id="AHC14052.1"/>
    </source>
</evidence>
<dbReference type="InterPro" id="IPR013704">
    <property type="entry name" value="UPF0313_N"/>
</dbReference>
<dbReference type="PROSITE" id="PS51918">
    <property type="entry name" value="RADICAL_SAM"/>
    <property type="match status" value="1"/>
</dbReference>
<organism evidence="9 10">
    <name type="scientific">Salinispira pacifica</name>
    <dbReference type="NCBI Taxonomy" id="1307761"/>
    <lineage>
        <taxon>Bacteria</taxon>
        <taxon>Pseudomonadati</taxon>
        <taxon>Spirochaetota</taxon>
        <taxon>Spirochaetia</taxon>
        <taxon>Spirochaetales</taxon>
        <taxon>Spirochaetaceae</taxon>
        <taxon>Salinispira</taxon>
    </lineage>
</organism>
<dbReference type="GO" id="GO:0005506">
    <property type="term" value="F:iron ion binding"/>
    <property type="evidence" value="ECO:0007669"/>
    <property type="project" value="UniProtKB-UniRule"/>
</dbReference>
<evidence type="ECO:0000259" key="8">
    <source>
        <dbReference type="PROSITE" id="PS51918"/>
    </source>
</evidence>
<reference evidence="9 10" key="1">
    <citation type="journal article" date="2015" name="Stand. Genomic Sci.">
        <title>Complete genome sequence and description of Salinispira pacifica gen. nov., sp. nov., a novel spirochaete isolated form a hypersaline microbial mat.</title>
        <authorList>
            <person name="Ben Hania W."/>
            <person name="Joseph M."/>
            <person name="Schumann P."/>
            <person name="Bunk B."/>
            <person name="Fiebig A."/>
            <person name="Sproer C."/>
            <person name="Klenk H.P."/>
            <person name="Fardeau M.L."/>
            <person name="Spring S."/>
        </authorList>
    </citation>
    <scope>NUCLEOTIDE SEQUENCE [LARGE SCALE GENOMIC DNA]</scope>
    <source>
        <strain evidence="9 10">L21-RPul-D2</strain>
    </source>
</reference>
<dbReference type="SUPFAM" id="SSF102114">
    <property type="entry name" value="Radical SAM enzymes"/>
    <property type="match status" value="1"/>
</dbReference>